<dbReference type="NCBIfam" id="TIGR00879">
    <property type="entry name" value="SP"/>
    <property type="match status" value="1"/>
</dbReference>
<evidence type="ECO:0000256" key="5">
    <source>
        <dbReference type="ARBA" id="ARBA00022989"/>
    </source>
</evidence>
<name>A0A2H3SYN9_FUSOX</name>
<feature type="transmembrane region" description="Helical" evidence="9">
    <location>
        <begin position="142"/>
        <end position="160"/>
    </location>
</feature>
<dbReference type="PANTHER" id="PTHR48022:SF46">
    <property type="entry name" value="SUGAR TRANSPORTER, PUTATIVE (AFU_ORTHOLOGUE AFUA_1G11830)-RELATED"/>
    <property type="match status" value="1"/>
</dbReference>
<feature type="transmembrane region" description="Helical" evidence="9">
    <location>
        <begin position="81"/>
        <end position="99"/>
    </location>
</feature>
<feature type="transmembrane region" description="Helical" evidence="9">
    <location>
        <begin position="48"/>
        <end position="69"/>
    </location>
</feature>
<keyword evidence="5 9" id="KW-1133">Transmembrane helix</keyword>
<comment type="subcellular location">
    <subcellularLocation>
        <location evidence="1">Membrane</location>
        <topology evidence="1">Multi-pass membrane protein</topology>
    </subcellularLocation>
</comment>
<dbReference type="AlphaFoldDB" id="A0A2H3SYN9"/>
<dbReference type="InterPro" id="IPR005828">
    <property type="entry name" value="MFS_sugar_transport-like"/>
</dbReference>
<keyword evidence="3 7" id="KW-0813">Transport</keyword>
<evidence type="ECO:0000256" key="9">
    <source>
        <dbReference type="SAM" id="Phobius"/>
    </source>
</evidence>
<feature type="transmembrane region" description="Helical" evidence="9">
    <location>
        <begin position="7"/>
        <end position="28"/>
    </location>
</feature>
<dbReference type="PROSITE" id="PS50850">
    <property type="entry name" value="MFS"/>
    <property type="match status" value="1"/>
</dbReference>
<feature type="transmembrane region" description="Helical" evidence="9">
    <location>
        <begin position="434"/>
        <end position="452"/>
    </location>
</feature>
<dbReference type="EMBL" id="FMJY01000002">
    <property type="protein sequence ID" value="SCO78525.1"/>
    <property type="molecule type" value="Genomic_DNA"/>
</dbReference>
<feature type="transmembrane region" description="Helical" evidence="9">
    <location>
        <begin position="180"/>
        <end position="198"/>
    </location>
</feature>
<dbReference type="VEuPathDB" id="FungiDB:FOIG_00986"/>
<dbReference type="PRINTS" id="PR00171">
    <property type="entry name" value="SUGRTRNSPORT"/>
</dbReference>
<feature type="domain" description="Major facilitator superfamily (MFS) profile" evidence="10">
    <location>
        <begin position="12"/>
        <end position="456"/>
    </location>
</feature>
<dbReference type="VEuPathDB" id="FungiDB:FOXG_00479"/>
<dbReference type="InterPro" id="IPR036259">
    <property type="entry name" value="MFS_trans_sf"/>
</dbReference>
<evidence type="ECO:0000256" key="6">
    <source>
        <dbReference type="ARBA" id="ARBA00023136"/>
    </source>
</evidence>
<evidence type="ECO:0000313" key="12">
    <source>
        <dbReference type="Proteomes" id="UP000219369"/>
    </source>
</evidence>
<dbReference type="VEuPathDB" id="FungiDB:HZS61_000872"/>
<comment type="similarity">
    <text evidence="2 7">Belongs to the major facilitator superfamily. Sugar transporter (TC 2.A.1.1) family.</text>
</comment>
<dbReference type="InterPro" id="IPR050360">
    <property type="entry name" value="MFS_Sugar_Transporters"/>
</dbReference>
<dbReference type="SUPFAM" id="SSF103473">
    <property type="entry name" value="MFS general substrate transporter"/>
    <property type="match status" value="1"/>
</dbReference>
<dbReference type="InterPro" id="IPR003663">
    <property type="entry name" value="Sugar/inositol_transpt"/>
</dbReference>
<keyword evidence="6 9" id="KW-0472">Membrane</keyword>
<dbReference type="InterPro" id="IPR005829">
    <property type="entry name" value="Sugar_transporter_CS"/>
</dbReference>
<feature type="region of interest" description="Disordered" evidence="8">
    <location>
        <begin position="493"/>
        <end position="513"/>
    </location>
</feature>
<dbReference type="GO" id="GO:0016020">
    <property type="term" value="C:membrane"/>
    <property type="evidence" value="ECO:0007669"/>
    <property type="project" value="UniProtKB-SubCell"/>
</dbReference>
<feature type="transmembrane region" description="Helical" evidence="9">
    <location>
        <begin position="363"/>
        <end position="379"/>
    </location>
</feature>
<feature type="transmembrane region" description="Helical" evidence="9">
    <location>
        <begin position="105"/>
        <end position="130"/>
    </location>
</feature>
<dbReference type="PANTHER" id="PTHR48022">
    <property type="entry name" value="PLASTIDIC GLUCOSE TRANSPORTER 4"/>
    <property type="match status" value="1"/>
</dbReference>
<evidence type="ECO:0000256" key="2">
    <source>
        <dbReference type="ARBA" id="ARBA00010992"/>
    </source>
</evidence>
<dbReference type="OrthoDB" id="6612291at2759"/>
<keyword evidence="4 9" id="KW-0812">Transmembrane</keyword>
<dbReference type="GO" id="GO:0005351">
    <property type="term" value="F:carbohydrate:proton symporter activity"/>
    <property type="evidence" value="ECO:0007669"/>
    <property type="project" value="TreeGrafter"/>
</dbReference>
<gene>
    <name evidence="11" type="ORF">FRV6_02738</name>
</gene>
<evidence type="ECO:0000256" key="4">
    <source>
        <dbReference type="ARBA" id="ARBA00022692"/>
    </source>
</evidence>
<evidence type="ECO:0000256" key="3">
    <source>
        <dbReference type="ARBA" id="ARBA00022448"/>
    </source>
</evidence>
<evidence type="ECO:0000259" key="10">
    <source>
        <dbReference type="PROSITE" id="PS50850"/>
    </source>
</evidence>
<protein>
    <submittedName>
        <fullName evidence="11">Related to HXT3-Low-affinity hexose facilitator</fullName>
    </submittedName>
</protein>
<dbReference type="InterPro" id="IPR020846">
    <property type="entry name" value="MFS_dom"/>
</dbReference>
<dbReference type="Gene3D" id="1.20.1250.20">
    <property type="entry name" value="MFS general substrate transporter like domains"/>
    <property type="match status" value="1"/>
</dbReference>
<dbReference type="VEuPathDB" id="FungiDB:FOC1_g10015773"/>
<feature type="transmembrane region" description="Helical" evidence="9">
    <location>
        <begin position="304"/>
        <end position="324"/>
    </location>
</feature>
<accession>A0A2H3SYN9</accession>
<evidence type="ECO:0000256" key="7">
    <source>
        <dbReference type="RuleBase" id="RU003346"/>
    </source>
</evidence>
<evidence type="ECO:0000313" key="11">
    <source>
        <dbReference type="EMBL" id="SCO78525.1"/>
    </source>
</evidence>
<feature type="transmembrane region" description="Helical" evidence="9">
    <location>
        <begin position="331"/>
        <end position="351"/>
    </location>
</feature>
<dbReference type="FunFam" id="1.20.1250.20:FF:000134">
    <property type="entry name" value="MFS sugar transporter protein"/>
    <property type="match status" value="1"/>
</dbReference>
<evidence type="ECO:0000256" key="1">
    <source>
        <dbReference type="ARBA" id="ARBA00004141"/>
    </source>
</evidence>
<dbReference type="VEuPathDB" id="FungiDB:FOMG_01180"/>
<dbReference type="PROSITE" id="PS00216">
    <property type="entry name" value="SUGAR_TRANSPORT_1"/>
    <property type="match status" value="2"/>
</dbReference>
<dbReference type="Pfam" id="PF00083">
    <property type="entry name" value="Sugar_tr"/>
    <property type="match status" value="1"/>
</dbReference>
<organism evidence="11 12">
    <name type="scientific">Fusarium oxysporum</name>
    <name type="common">Fusarium vascular wilt</name>
    <dbReference type="NCBI Taxonomy" id="5507"/>
    <lineage>
        <taxon>Eukaryota</taxon>
        <taxon>Fungi</taxon>
        <taxon>Dikarya</taxon>
        <taxon>Ascomycota</taxon>
        <taxon>Pezizomycotina</taxon>
        <taxon>Sordariomycetes</taxon>
        <taxon>Hypocreomycetidae</taxon>
        <taxon>Hypocreales</taxon>
        <taxon>Nectriaceae</taxon>
        <taxon>Fusarium</taxon>
        <taxon>Fusarium oxysporum species complex</taxon>
    </lineage>
</organism>
<dbReference type="VEuPathDB" id="FungiDB:FOC4_g10015052"/>
<dbReference type="Proteomes" id="UP000219369">
    <property type="component" value="Unassembled WGS sequence"/>
</dbReference>
<evidence type="ECO:0000256" key="8">
    <source>
        <dbReference type="SAM" id="MobiDB-lite"/>
    </source>
</evidence>
<reference evidence="12" key="1">
    <citation type="submission" date="2016-09" db="EMBL/GenBank/DDBJ databases">
        <authorList>
            <person name="Guldener U."/>
        </authorList>
    </citation>
    <scope>NUCLEOTIDE SEQUENCE [LARGE SCALE GENOMIC DNA]</scope>
    <source>
        <strain evidence="12">V64-1</strain>
    </source>
</reference>
<dbReference type="VEuPathDB" id="FungiDB:FOZG_01174"/>
<dbReference type="PROSITE" id="PS51257">
    <property type="entry name" value="PROKAR_LIPOPROTEIN"/>
    <property type="match status" value="1"/>
</dbReference>
<sequence length="513" mass="57586">MPSKELVYNWYVALVAAGCMILMGYDASVFNSVQVSEHWVDHFNAPDAYMIGLLNTTYTVGGIVTGWFLSGPIADHLGRRMGMGIGCVITIVATFIQTFTPRHKIGVFIFGRILIGAGQAVAITSGPIYIGEITEPRIRGKVMSFWQMFYSVGSFIAYWINYAAAKNRESLGAWDWKMVVIFQLMMPLIITIQLPFIPESPRWLLSRKKDVEAARRALARVRSDPQLVEEELLAIREVVEYEKEAQSEGWKAYLSLFKDPSIRKRLYLAFFINTGQQLSGQGTLNSYSSTIYKKVYNDLDTINLINALNATFSIIFTLNAVWTVDRYGRRFLFLVGACGMALCTMIIPVVGLTTPGAENKSRPVGIAITFLAFLFAFFYKPTWGATTWTYTSEIFPLNVRGPAVGMSVQMQGVANTIFQQFFPIFYRNEGLKTFFFFMAMNLCLAIIVYFVLPETKKVPLEEMDTLFGGVNHVKKGAAIMHDVEATVADDGAHRGSVPLHEINETTQDNDKRV</sequence>
<proteinExistence type="inferred from homology"/>